<dbReference type="PANTHER" id="PTHR12526">
    <property type="entry name" value="GLYCOSYLTRANSFERASE"/>
    <property type="match status" value="1"/>
</dbReference>
<dbReference type="SUPFAM" id="SSF53756">
    <property type="entry name" value="UDP-Glycosyltransferase/glycogen phosphorylase"/>
    <property type="match status" value="1"/>
</dbReference>
<organism evidence="1">
    <name type="scientific">hydrothermal vent metagenome</name>
    <dbReference type="NCBI Taxonomy" id="652676"/>
    <lineage>
        <taxon>unclassified sequences</taxon>
        <taxon>metagenomes</taxon>
        <taxon>ecological metagenomes</taxon>
    </lineage>
</organism>
<dbReference type="Pfam" id="PF13692">
    <property type="entry name" value="Glyco_trans_1_4"/>
    <property type="match status" value="1"/>
</dbReference>
<name>A0A160TL70_9ZZZZ</name>
<dbReference type="GO" id="GO:0016757">
    <property type="term" value="F:glycosyltransferase activity"/>
    <property type="evidence" value="ECO:0007669"/>
    <property type="project" value="TreeGrafter"/>
</dbReference>
<dbReference type="CDD" id="cd03801">
    <property type="entry name" value="GT4_PimA-like"/>
    <property type="match status" value="1"/>
</dbReference>
<sequence length="367" mass="40044">MSVAKPNLPKGEPAIKRLNEAKCTLHDLAKFPLLPKAFYGIFSLISRAAGLSWQLARLDIALRFSRPDMVILSQGGNWDGFLYAGVLRRLGIPYALICQKATELYWPSDWMRERCKAMYADAQGAYFVSHHNHRLTEEQMGMAIPRGEVVRNPFLTAWDAPLPWPDAGDGLRLACVGRFFPMEKGQDMLLRVMALPKWRARDVRVSFFGAGDRAEGLKEMAAFLGLDNVAFPGFVRNVQGGIWAQHHALILPTRAEGLPLVVVETMLAGRVTITTDVAGSAEVCSDGETGFIAAAPTEAAIDEAMERAWAARAEWPAIAAAAAASIRTQVPRDPASTFADIVLRLVDKGAVQAPAKDYGEELVGAAE</sequence>
<protein>
    <submittedName>
        <fullName evidence="1">Glycosyl transferase, group 1 family protein</fullName>
    </submittedName>
</protein>
<gene>
    <name evidence="1" type="ORF">MGWOODY_Smn2431</name>
</gene>
<accession>A0A160TL70</accession>
<dbReference type="EMBL" id="CZQE01000113">
    <property type="protein sequence ID" value="CUS44119.1"/>
    <property type="molecule type" value="Genomic_DNA"/>
</dbReference>
<evidence type="ECO:0000313" key="1">
    <source>
        <dbReference type="EMBL" id="CUS44119.1"/>
    </source>
</evidence>
<dbReference type="Gene3D" id="3.40.50.2000">
    <property type="entry name" value="Glycogen Phosphorylase B"/>
    <property type="match status" value="2"/>
</dbReference>
<reference evidence="1" key="1">
    <citation type="submission" date="2015-10" db="EMBL/GenBank/DDBJ databases">
        <authorList>
            <person name="Gilbert D.G."/>
        </authorList>
    </citation>
    <scope>NUCLEOTIDE SEQUENCE</scope>
</reference>
<proteinExistence type="predicted"/>
<keyword evidence="1" id="KW-0808">Transferase</keyword>
<dbReference type="AlphaFoldDB" id="A0A160TL70"/>
<dbReference type="PANTHER" id="PTHR12526:SF636">
    <property type="entry name" value="BLL3647 PROTEIN"/>
    <property type="match status" value="1"/>
</dbReference>